<dbReference type="RefSeq" id="WP_354023024.1">
    <property type="nucleotide sequence ID" value="NZ_JBEPSJ010000001.1"/>
</dbReference>
<dbReference type="EMBL" id="JBEPSJ010000001">
    <property type="protein sequence ID" value="MET4580816.1"/>
    <property type="molecule type" value="Genomic_DNA"/>
</dbReference>
<organism evidence="2 3">
    <name type="scientific">Conyzicola nivalis</name>
    <dbReference type="NCBI Taxonomy" id="1477021"/>
    <lineage>
        <taxon>Bacteria</taxon>
        <taxon>Bacillati</taxon>
        <taxon>Actinomycetota</taxon>
        <taxon>Actinomycetes</taxon>
        <taxon>Micrococcales</taxon>
        <taxon>Microbacteriaceae</taxon>
        <taxon>Conyzicola</taxon>
    </lineage>
</organism>
<protein>
    <submittedName>
        <fullName evidence="2">Membrane protein</fullName>
    </submittedName>
</protein>
<keyword evidence="1" id="KW-1133">Transmembrane helix</keyword>
<feature type="transmembrane region" description="Helical" evidence="1">
    <location>
        <begin position="35"/>
        <end position="59"/>
    </location>
</feature>
<keyword evidence="1" id="KW-0812">Transmembrane</keyword>
<dbReference type="Proteomes" id="UP001549257">
    <property type="component" value="Unassembled WGS sequence"/>
</dbReference>
<feature type="transmembrane region" description="Helical" evidence="1">
    <location>
        <begin position="99"/>
        <end position="119"/>
    </location>
</feature>
<evidence type="ECO:0000313" key="2">
    <source>
        <dbReference type="EMBL" id="MET4580816.1"/>
    </source>
</evidence>
<reference evidence="2 3" key="1">
    <citation type="submission" date="2024-06" db="EMBL/GenBank/DDBJ databases">
        <title>Sorghum-associated microbial communities from plants grown in Nebraska, USA.</title>
        <authorList>
            <person name="Schachtman D."/>
        </authorList>
    </citation>
    <scope>NUCLEOTIDE SEQUENCE [LARGE SCALE GENOMIC DNA]</scope>
    <source>
        <strain evidence="2 3">2857</strain>
    </source>
</reference>
<name>A0ABV2QIF5_9MICO</name>
<comment type="caution">
    <text evidence="2">The sequence shown here is derived from an EMBL/GenBank/DDBJ whole genome shotgun (WGS) entry which is preliminary data.</text>
</comment>
<accession>A0ABV2QIF5</accession>
<feature type="transmembrane region" description="Helical" evidence="1">
    <location>
        <begin position="7"/>
        <end position="29"/>
    </location>
</feature>
<evidence type="ECO:0000313" key="3">
    <source>
        <dbReference type="Proteomes" id="UP001549257"/>
    </source>
</evidence>
<proteinExistence type="predicted"/>
<sequence length="152" mass="15933">MPVLKNTILYGGILAVVIAVVGSVIGYLVDGSVGLVSALVGAAMAFVFLGVTAASILLGNKIAHSDFLSPLFFITVLGGWLLKFAVFLVLLFLLKDQPWVNNVVLLLTVIVGVIGSLVVDMVVIARSRQPYVDVALPGDRPSTEGGVERSTP</sequence>
<keyword evidence="3" id="KW-1185">Reference proteome</keyword>
<gene>
    <name evidence="2" type="ORF">ABIE21_000306</name>
</gene>
<evidence type="ECO:0000256" key="1">
    <source>
        <dbReference type="SAM" id="Phobius"/>
    </source>
</evidence>
<feature type="transmembrane region" description="Helical" evidence="1">
    <location>
        <begin position="71"/>
        <end position="93"/>
    </location>
</feature>
<keyword evidence="1" id="KW-0472">Membrane</keyword>